<organism evidence="7 8">
    <name type="scientific">Elliptochloris bilobata</name>
    <dbReference type="NCBI Taxonomy" id="381761"/>
    <lineage>
        <taxon>Eukaryota</taxon>
        <taxon>Viridiplantae</taxon>
        <taxon>Chlorophyta</taxon>
        <taxon>core chlorophytes</taxon>
        <taxon>Trebouxiophyceae</taxon>
        <taxon>Trebouxiophyceae incertae sedis</taxon>
        <taxon>Elliptochloris clade</taxon>
        <taxon>Elliptochloris</taxon>
    </lineage>
</organism>
<comment type="caution">
    <text evidence="7">The sequence shown here is derived from an EMBL/GenBank/DDBJ whole genome shotgun (WGS) entry which is preliminary data.</text>
</comment>
<dbReference type="GO" id="GO:0009501">
    <property type="term" value="C:amyloplast"/>
    <property type="evidence" value="ECO:0007669"/>
    <property type="project" value="UniProtKB-SubCell"/>
</dbReference>
<comment type="pathway">
    <text evidence="1">Glycan biosynthesis; starch biosynthesis.</text>
</comment>
<evidence type="ECO:0000256" key="1">
    <source>
        <dbReference type="ARBA" id="ARBA00004727"/>
    </source>
</evidence>
<dbReference type="InterPro" id="IPR013534">
    <property type="entry name" value="Starch_synth_cat_dom"/>
</dbReference>
<dbReference type="Pfam" id="PF13692">
    <property type="entry name" value="Glyco_trans_1_4"/>
    <property type="match status" value="1"/>
</dbReference>
<gene>
    <name evidence="7" type="ORF">WJX81_001768</name>
</gene>
<dbReference type="EMBL" id="JALJOU010000105">
    <property type="protein sequence ID" value="KAK9821221.1"/>
    <property type="molecule type" value="Genomic_DNA"/>
</dbReference>
<feature type="domain" description="Starch synthase catalytic" evidence="6">
    <location>
        <begin position="19"/>
        <end position="67"/>
    </location>
</feature>
<evidence type="ECO:0000256" key="2">
    <source>
        <dbReference type="ARBA" id="ARBA00022676"/>
    </source>
</evidence>
<evidence type="ECO:0000256" key="3">
    <source>
        <dbReference type="ARBA" id="ARBA00022679"/>
    </source>
</evidence>
<name>A0AAW1QID6_9CHLO</name>
<dbReference type="GO" id="GO:0019252">
    <property type="term" value="P:starch biosynthetic process"/>
    <property type="evidence" value="ECO:0007669"/>
    <property type="project" value="UniProtKB-KW"/>
</dbReference>
<dbReference type="GO" id="GO:0016757">
    <property type="term" value="F:glycosyltransferase activity"/>
    <property type="evidence" value="ECO:0007669"/>
    <property type="project" value="UniProtKB-KW"/>
</dbReference>
<keyword evidence="2" id="KW-0328">Glycosyltransferase</keyword>
<evidence type="ECO:0000259" key="6">
    <source>
        <dbReference type="Pfam" id="PF08323"/>
    </source>
</evidence>
<evidence type="ECO:0000256" key="5">
    <source>
        <dbReference type="SAM" id="MobiDB-lite"/>
    </source>
</evidence>
<dbReference type="Pfam" id="PF08323">
    <property type="entry name" value="Glyco_transf_5"/>
    <property type="match status" value="2"/>
</dbReference>
<keyword evidence="8" id="KW-1185">Reference proteome</keyword>
<dbReference type="AlphaFoldDB" id="A0AAW1QID6"/>
<feature type="compositionally biased region" description="Low complexity" evidence="5">
    <location>
        <begin position="133"/>
        <end position="142"/>
    </location>
</feature>
<feature type="region of interest" description="Disordered" evidence="5">
    <location>
        <begin position="118"/>
        <end position="162"/>
    </location>
</feature>
<dbReference type="SUPFAM" id="SSF53756">
    <property type="entry name" value="UDP-Glycosyltransferase/glycogen phosphorylase"/>
    <property type="match status" value="1"/>
</dbReference>
<evidence type="ECO:0000313" key="7">
    <source>
        <dbReference type="EMBL" id="KAK9821221.1"/>
    </source>
</evidence>
<accession>A0AAW1QID6</accession>
<evidence type="ECO:0000313" key="8">
    <source>
        <dbReference type="Proteomes" id="UP001445335"/>
    </source>
</evidence>
<feature type="domain" description="Starch synthase catalytic" evidence="6">
    <location>
        <begin position="79"/>
        <end position="215"/>
    </location>
</feature>
<dbReference type="Gene3D" id="3.40.50.2000">
    <property type="entry name" value="Glycogen Phosphorylase B"/>
    <property type="match status" value="3"/>
</dbReference>
<evidence type="ECO:0000256" key="4">
    <source>
        <dbReference type="ARBA" id="ARBA00022922"/>
    </source>
</evidence>
<keyword evidence="4" id="KW-0750">Starch biosynthesis</keyword>
<dbReference type="Proteomes" id="UP001445335">
    <property type="component" value="Unassembled WGS sequence"/>
</dbReference>
<proteinExistence type="predicted"/>
<reference evidence="7 8" key="1">
    <citation type="journal article" date="2024" name="Nat. Commun.">
        <title>Phylogenomics reveals the evolutionary origins of lichenization in chlorophyte algae.</title>
        <authorList>
            <person name="Puginier C."/>
            <person name="Libourel C."/>
            <person name="Otte J."/>
            <person name="Skaloud P."/>
            <person name="Haon M."/>
            <person name="Grisel S."/>
            <person name="Petersen M."/>
            <person name="Berrin J.G."/>
            <person name="Delaux P.M."/>
            <person name="Dal Grande F."/>
            <person name="Keller J."/>
        </authorList>
    </citation>
    <scope>NUCLEOTIDE SEQUENCE [LARGE SCALE GENOMIC DNA]</scope>
    <source>
        <strain evidence="7 8">SAG 245.80</strain>
    </source>
</reference>
<dbReference type="PANTHER" id="PTHR45825">
    <property type="entry name" value="GRANULE-BOUND STARCH SYNTHASE 1, CHLOROPLASTIC/AMYLOPLASTIC"/>
    <property type="match status" value="1"/>
</dbReference>
<protein>
    <recommendedName>
        <fullName evidence="6">Starch synthase catalytic domain-containing protein</fullName>
    </recommendedName>
</protein>
<keyword evidence="3" id="KW-0808">Transferase</keyword>
<sequence>MLNSASRPAASRPAQAPLQVVFATTEVAPWSKVGGLGDVMGALPAALAARGHRVMTVAPRYAAYKDAVDTAFRAALGAALRDAHSAFCIHNLAYQGGLPLTAFGRLCLPRSARAALEWPQPTGSSSDRGDMAGGAADSAGVGPATEGLGVERPRPECAPSRVDMANGQHNEAALSLNWMHAALAESDAVLTVSPTYAREICEDTDMACGMQRILRARGVRGIMNGLDVCEWDPATDAMLPARARFAAAEDAARGKAAAKRAAQRRFGLTADPSAPLMVYIGRLTGQKGVDVILSAAPALLGPAPGVPPLPPCAGPPSPDAAAAAAEVDTDSAEASSARSAGIATFREEAAHLLVAAADFVLVPSRFEPCGLVAQAAVRYGAVPIVAPVGGLADLVVPGVGYQMGCDPDAVAAGGAQAHRAAVRALTAAAAVALRDFATPRHAALRARCLALDVSWDRPAAEWEAALYAVAASQ</sequence>
<dbReference type="PANTHER" id="PTHR45825:SF2">
    <property type="entry name" value="STARCH SYNTHASE 2, CHLOROPLASTIC_AMYLOPLASTIC"/>
    <property type="match status" value="1"/>
</dbReference>